<dbReference type="InterPro" id="IPR013762">
    <property type="entry name" value="Integrase-like_cat_sf"/>
</dbReference>
<protein>
    <submittedName>
        <fullName evidence="3">Tyrosine-type recombinase/integrase</fullName>
    </submittedName>
</protein>
<keyword evidence="4" id="KW-1185">Reference proteome</keyword>
<dbReference type="AlphaFoldDB" id="A0A953HSG8"/>
<evidence type="ECO:0000313" key="3">
    <source>
        <dbReference type="EMBL" id="MBY5957078.1"/>
    </source>
</evidence>
<dbReference type="Pfam" id="PF00589">
    <property type="entry name" value="Phage_integrase"/>
    <property type="match status" value="1"/>
</dbReference>
<dbReference type="InterPro" id="IPR002104">
    <property type="entry name" value="Integrase_catalytic"/>
</dbReference>
<organism evidence="3 4">
    <name type="scientific">Membranihabitans marinus</name>
    <dbReference type="NCBI Taxonomy" id="1227546"/>
    <lineage>
        <taxon>Bacteria</taxon>
        <taxon>Pseudomonadati</taxon>
        <taxon>Bacteroidota</taxon>
        <taxon>Saprospiria</taxon>
        <taxon>Saprospirales</taxon>
        <taxon>Saprospiraceae</taxon>
        <taxon>Membranihabitans</taxon>
    </lineage>
</organism>
<comment type="caution">
    <text evidence="3">The sequence shown here is derived from an EMBL/GenBank/DDBJ whole genome shotgun (WGS) entry which is preliminary data.</text>
</comment>
<reference evidence="3" key="1">
    <citation type="submission" date="2021-06" db="EMBL/GenBank/DDBJ databases">
        <title>44 bacteria genomes isolated from Dapeng, Shenzhen.</title>
        <authorList>
            <person name="Zheng W."/>
            <person name="Yu S."/>
            <person name="Huang Y."/>
        </authorList>
    </citation>
    <scope>NUCLEOTIDE SEQUENCE</scope>
    <source>
        <strain evidence="3">DP5N28-2</strain>
    </source>
</reference>
<gene>
    <name evidence="3" type="ORF">KUV50_02950</name>
</gene>
<dbReference type="PROSITE" id="PS51898">
    <property type="entry name" value="TYR_RECOMBINASE"/>
    <property type="match status" value="1"/>
</dbReference>
<dbReference type="InterPro" id="IPR011010">
    <property type="entry name" value="DNA_brk_join_enz"/>
</dbReference>
<dbReference type="EMBL" id="JAHVHU010000003">
    <property type="protein sequence ID" value="MBY5957078.1"/>
    <property type="molecule type" value="Genomic_DNA"/>
</dbReference>
<proteinExistence type="predicted"/>
<name>A0A953HSG8_9BACT</name>
<evidence type="ECO:0000256" key="1">
    <source>
        <dbReference type="ARBA" id="ARBA00023172"/>
    </source>
</evidence>
<dbReference type="GO" id="GO:0003677">
    <property type="term" value="F:DNA binding"/>
    <property type="evidence" value="ECO:0007669"/>
    <property type="project" value="InterPro"/>
</dbReference>
<evidence type="ECO:0000259" key="2">
    <source>
        <dbReference type="PROSITE" id="PS51898"/>
    </source>
</evidence>
<dbReference type="Gene3D" id="1.10.443.10">
    <property type="entry name" value="Intergrase catalytic core"/>
    <property type="match status" value="1"/>
</dbReference>
<evidence type="ECO:0000313" key="4">
    <source>
        <dbReference type="Proteomes" id="UP000753961"/>
    </source>
</evidence>
<dbReference type="Proteomes" id="UP000753961">
    <property type="component" value="Unassembled WGS sequence"/>
</dbReference>
<dbReference type="SUPFAM" id="SSF56349">
    <property type="entry name" value="DNA breaking-rejoining enzymes"/>
    <property type="match status" value="1"/>
</dbReference>
<sequence length="113" mass="12749">MPTSPDHTVASITYNLLTHFGKSVWFHVCYCHGLLEGNRKAKYSNRSAAQVLKRAIEKAGIKKSVTLHTLRHSFATHLINKGVNNQYFQEILSHNLSKTIPRTGKICGKYEVP</sequence>
<dbReference type="RefSeq" id="WP_222578601.1">
    <property type="nucleotide sequence ID" value="NZ_JAHVHU010000003.1"/>
</dbReference>
<feature type="domain" description="Tyr recombinase" evidence="2">
    <location>
        <begin position="1"/>
        <end position="113"/>
    </location>
</feature>
<keyword evidence="1" id="KW-0233">DNA recombination</keyword>
<dbReference type="GO" id="GO:0015074">
    <property type="term" value="P:DNA integration"/>
    <property type="evidence" value="ECO:0007669"/>
    <property type="project" value="InterPro"/>
</dbReference>
<accession>A0A953HSG8</accession>
<dbReference type="GO" id="GO:0006310">
    <property type="term" value="P:DNA recombination"/>
    <property type="evidence" value="ECO:0007669"/>
    <property type="project" value="UniProtKB-KW"/>
</dbReference>